<dbReference type="EMBL" id="BMHC01000021">
    <property type="protein sequence ID" value="GGI31710.1"/>
    <property type="molecule type" value="Genomic_DNA"/>
</dbReference>
<dbReference type="Pfam" id="PF13289">
    <property type="entry name" value="SIR2_2"/>
    <property type="match status" value="1"/>
</dbReference>
<reference evidence="1" key="3">
    <citation type="submission" date="2022-12" db="EMBL/GenBank/DDBJ databases">
        <authorList>
            <person name="Sun Q."/>
            <person name="Zhou Y."/>
        </authorList>
    </citation>
    <scope>NUCLEOTIDE SEQUENCE</scope>
    <source>
        <strain evidence="1">CGMCC 1.15034</strain>
    </source>
</reference>
<evidence type="ECO:0000313" key="1">
    <source>
        <dbReference type="EMBL" id="GGI31710.1"/>
    </source>
</evidence>
<evidence type="ECO:0000313" key="3">
    <source>
        <dbReference type="Proteomes" id="UP000593880"/>
    </source>
</evidence>
<dbReference type="OrthoDB" id="7357874at2"/>
<dbReference type="Proteomes" id="UP000593880">
    <property type="component" value="Chromosome"/>
</dbReference>
<organism evidence="1 4">
    <name type="scientific">Bradyrhizobium guangdongense</name>
    <dbReference type="NCBI Taxonomy" id="1325090"/>
    <lineage>
        <taxon>Bacteria</taxon>
        <taxon>Pseudomonadati</taxon>
        <taxon>Pseudomonadota</taxon>
        <taxon>Alphaproteobacteria</taxon>
        <taxon>Hyphomicrobiales</taxon>
        <taxon>Nitrobacteraceae</taxon>
        <taxon>Bradyrhizobium</taxon>
    </lineage>
</organism>
<dbReference type="EMBL" id="CP030057">
    <property type="protein sequence ID" value="QOZ62563.1"/>
    <property type="molecule type" value="Genomic_DNA"/>
</dbReference>
<name>A0A410VCQ4_9BRAD</name>
<reference evidence="1" key="1">
    <citation type="journal article" date="2014" name="Int. J. Syst. Evol. Microbiol.">
        <title>Complete genome sequence of Corynebacterium casei LMG S-19264T (=DSM 44701T), isolated from a smear-ripened cheese.</title>
        <authorList>
            <consortium name="US DOE Joint Genome Institute (JGI-PGF)"/>
            <person name="Walter F."/>
            <person name="Albersmeier A."/>
            <person name="Kalinowski J."/>
            <person name="Ruckert C."/>
        </authorList>
    </citation>
    <scope>NUCLEOTIDE SEQUENCE</scope>
    <source>
        <strain evidence="1">CGMCC 1.15034</strain>
    </source>
</reference>
<dbReference type="InterPro" id="IPR029035">
    <property type="entry name" value="DHS-like_NAD/FAD-binding_dom"/>
</dbReference>
<proteinExistence type="predicted"/>
<dbReference type="SUPFAM" id="SSF52467">
    <property type="entry name" value="DHS-like NAD/FAD-binding domain"/>
    <property type="match status" value="1"/>
</dbReference>
<keyword evidence="3" id="KW-1185">Reference proteome</keyword>
<dbReference type="AlphaFoldDB" id="A0A410VCQ4"/>
<protein>
    <submittedName>
        <fullName evidence="1">Uncharacterized protein</fullName>
    </submittedName>
</protein>
<accession>A0A410VCQ4</accession>
<gene>
    <name evidence="1" type="ORF">GCM10010987_65770</name>
    <name evidence="2" type="ORF">XH86_30315</name>
</gene>
<evidence type="ECO:0000313" key="4">
    <source>
        <dbReference type="Proteomes" id="UP000625079"/>
    </source>
</evidence>
<dbReference type="Proteomes" id="UP000625079">
    <property type="component" value="Unassembled WGS sequence"/>
</dbReference>
<reference evidence="2 3" key="2">
    <citation type="submission" date="2018-06" db="EMBL/GenBank/DDBJ databases">
        <title>Comparative genomics of rhizobia nodulating Arachis hypogaea in China.</title>
        <authorList>
            <person name="Li Y."/>
        </authorList>
    </citation>
    <scope>NUCLEOTIDE SEQUENCE [LARGE SCALE GENOMIC DNA]</scope>
    <source>
        <strain evidence="2 3">CCBAU 51658</strain>
    </source>
</reference>
<evidence type="ECO:0000313" key="2">
    <source>
        <dbReference type="EMBL" id="QOZ62563.1"/>
    </source>
</evidence>
<sequence length="344" mass="38804">MGNADSITERKMSDEIPLVPTIPPGLRDAAQRGTLVPFVGAGVSILGGCPSWGKLADDALGACIKAEKFNHGQHEQIRHLTPRMKLSIARAIEAEHGLTIDYAKLIQSDDYSSNVVGRRVYRSLGKLGKTFVTTNYDSWLDTEIVDTEVSVQDAPPVADSTTATPRARRRIIDVNDFTPANLAQDNCVFHLHGSVYDSPGMIMTTRDYIQRYANDRRSDDPTRENRTLTFLEFLFQRRTVLFVGYGLEDLEILEYVVQKARQQSGSGPPQARHFMLQGFFAHQYDLMRSMAQYYAQCDIELLPFRRDQRDWAQLIEVLDHFGSIMPAKSALALQKQTDMEDLLD</sequence>